<dbReference type="PANTHER" id="PTHR12788:SF10">
    <property type="entry name" value="PROTEIN-TYROSINE SULFOTRANSFERASE"/>
    <property type="match status" value="1"/>
</dbReference>
<dbReference type="Pfam" id="PF13432">
    <property type="entry name" value="TPR_16"/>
    <property type="match status" value="1"/>
</dbReference>
<dbReference type="Pfam" id="PF13181">
    <property type="entry name" value="TPR_8"/>
    <property type="match status" value="1"/>
</dbReference>
<accession>A0A381YYZ6</accession>
<feature type="non-terminal residue" evidence="2">
    <location>
        <position position="1"/>
    </location>
</feature>
<gene>
    <name evidence="2" type="ORF">METZ01_LOCUS135120</name>
</gene>
<evidence type="ECO:0000313" key="2">
    <source>
        <dbReference type="EMBL" id="SVA82266.1"/>
    </source>
</evidence>
<dbReference type="InterPro" id="IPR011990">
    <property type="entry name" value="TPR-like_helical_dom_sf"/>
</dbReference>
<dbReference type="SUPFAM" id="SSF52540">
    <property type="entry name" value="P-loop containing nucleoside triphosphate hydrolases"/>
    <property type="match status" value="1"/>
</dbReference>
<dbReference type="InterPro" id="IPR019734">
    <property type="entry name" value="TPR_rpt"/>
</dbReference>
<reference evidence="2" key="1">
    <citation type="submission" date="2018-05" db="EMBL/GenBank/DDBJ databases">
        <authorList>
            <person name="Lanie J.A."/>
            <person name="Ng W.-L."/>
            <person name="Kazmierczak K.M."/>
            <person name="Andrzejewski T.M."/>
            <person name="Davidsen T.M."/>
            <person name="Wayne K.J."/>
            <person name="Tettelin H."/>
            <person name="Glass J.I."/>
            <person name="Rusch D."/>
            <person name="Podicherti R."/>
            <person name="Tsui H.-C.T."/>
            <person name="Winkler M.E."/>
        </authorList>
    </citation>
    <scope>NUCLEOTIDE SEQUENCE</scope>
</reference>
<dbReference type="SMART" id="SM00028">
    <property type="entry name" value="TPR"/>
    <property type="match status" value="7"/>
</dbReference>
<dbReference type="SUPFAM" id="SSF48452">
    <property type="entry name" value="TPR-like"/>
    <property type="match status" value="1"/>
</dbReference>
<dbReference type="InterPro" id="IPR027417">
    <property type="entry name" value="P-loop_NTPase"/>
</dbReference>
<dbReference type="InterPro" id="IPR026634">
    <property type="entry name" value="TPST-like"/>
</dbReference>
<dbReference type="EMBL" id="UINC01019433">
    <property type="protein sequence ID" value="SVA82266.1"/>
    <property type="molecule type" value="Genomic_DNA"/>
</dbReference>
<dbReference type="GO" id="GO:0008476">
    <property type="term" value="F:protein-tyrosine sulfotransferase activity"/>
    <property type="evidence" value="ECO:0007669"/>
    <property type="project" value="InterPro"/>
</dbReference>
<dbReference type="AlphaFoldDB" id="A0A381YYZ6"/>
<evidence type="ECO:0000256" key="1">
    <source>
        <dbReference type="ARBA" id="ARBA00022679"/>
    </source>
</evidence>
<name>A0A381YYZ6_9ZZZZ</name>
<dbReference type="Gene3D" id="3.40.50.300">
    <property type="entry name" value="P-loop containing nucleotide triphosphate hydrolases"/>
    <property type="match status" value="1"/>
</dbReference>
<dbReference type="PANTHER" id="PTHR12788">
    <property type="entry name" value="PROTEIN-TYROSINE SULFOTRANSFERASE 2"/>
    <property type="match status" value="1"/>
</dbReference>
<dbReference type="PROSITE" id="PS50005">
    <property type="entry name" value="TPR"/>
    <property type="match status" value="5"/>
</dbReference>
<dbReference type="Pfam" id="PF14559">
    <property type="entry name" value="TPR_19"/>
    <property type="match status" value="1"/>
</dbReference>
<proteinExistence type="predicted"/>
<organism evidence="2">
    <name type="scientific">marine metagenome</name>
    <dbReference type="NCBI Taxonomy" id="408172"/>
    <lineage>
        <taxon>unclassified sequences</taxon>
        <taxon>metagenomes</taxon>
        <taxon>ecological metagenomes</taxon>
    </lineage>
</organism>
<sequence>VLVRQRHPAEALPELEEVIRNFPTFPKAHREMANALMGLGRGQEAVKHFEHVTELTPTNAVAFFDLSLALSKIGHEDDAEKAMARSYELEPEREALMAAATHQRAGRFGQAEGIYRQILSRDPNNISAIRLLGSIALEMGRVRMAIKLLTQATELAPDYYGAWSDLARAHMETDDFQAGEMTVKRAIQLQPEMAYPQMMYGNLLSKASRYEEAIEKFNVALKKQPDHGGTLAALGHAQKTIGLQKEAIDSYRACIQSNPAFGEAYWSLANLKTFRFSDDEIARMESLVDDEQLLDETRVNFNFALGKAKEDNGEFKAAFERYKKGNTLRRQAEEYDPVQTEVIHDRIIETFNAEFLEANAGRGNPDSSPIFIVGLPRSGSTLIEQILASHSMVEGTFELPDMARLIRGINEDSHGQEHYPEAIHRYLEDGLPGLGQQYLDSTRRHRSGAPHFTDKMPNNFPSVGLIHLILPNAKIINAKRHPLDSCMGTYKQLFYKGQAFSYDLMELGEYYLEYDRIMAHWHDVLPGLLLDVNYEDMVLEQEAQTRQLLEYCDLPFEDACLRFYETDRAVNTASSEQVRQPIYAGSMSAYQRFESDLGPLIEILAPLLPTNTNLL</sequence>
<dbReference type="GO" id="GO:0005794">
    <property type="term" value="C:Golgi apparatus"/>
    <property type="evidence" value="ECO:0007669"/>
    <property type="project" value="TreeGrafter"/>
</dbReference>
<dbReference type="Pfam" id="PF13469">
    <property type="entry name" value="Sulfotransfer_3"/>
    <property type="match status" value="1"/>
</dbReference>
<dbReference type="Gene3D" id="1.25.40.10">
    <property type="entry name" value="Tetratricopeptide repeat domain"/>
    <property type="match status" value="3"/>
</dbReference>
<protein>
    <submittedName>
        <fullName evidence="2">Uncharacterized protein</fullName>
    </submittedName>
</protein>
<keyword evidence="1" id="KW-0808">Transferase</keyword>